<name>A0A318JBF8_9BURK</name>
<proteinExistence type="predicted"/>
<accession>A0A318JBF8</accession>
<comment type="caution">
    <text evidence="1">The sequence shown here is derived from an EMBL/GenBank/DDBJ whole genome shotgun (WGS) entry which is preliminary data.</text>
</comment>
<sequence>MTGLENIDKLIMHELRCYYHANLLVWSKAAFSSLIEDSVSRLHFYTNKDVDVLILFLEEVCKDKQHPFLDMMHDETWIDWREDQYWSCFQAHLNGIIFQLKDMSQSNAG</sequence>
<keyword evidence="2" id="KW-1185">Reference proteome</keyword>
<dbReference type="AlphaFoldDB" id="A0A318JBF8"/>
<evidence type="ECO:0000313" key="2">
    <source>
        <dbReference type="Proteomes" id="UP000247792"/>
    </source>
</evidence>
<dbReference type="Proteomes" id="UP000247792">
    <property type="component" value="Unassembled WGS sequence"/>
</dbReference>
<evidence type="ECO:0000313" key="1">
    <source>
        <dbReference type="EMBL" id="PXX44187.1"/>
    </source>
</evidence>
<reference evidence="1 2" key="1">
    <citation type="submission" date="2018-05" db="EMBL/GenBank/DDBJ databases">
        <title>Genomic Encyclopedia of Type Strains, Phase IV (KMG-IV): sequencing the most valuable type-strain genomes for metagenomic binning, comparative biology and taxonomic classification.</title>
        <authorList>
            <person name="Goeker M."/>
        </authorList>
    </citation>
    <scope>NUCLEOTIDE SEQUENCE [LARGE SCALE GENOMIC DNA]</scope>
    <source>
        <strain evidence="1 2">DSM 19792</strain>
    </source>
</reference>
<gene>
    <name evidence="1" type="ORF">DFR42_103456</name>
</gene>
<dbReference type="EMBL" id="QJKB01000003">
    <property type="protein sequence ID" value="PXX44187.1"/>
    <property type="molecule type" value="Genomic_DNA"/>
</dbReference>
<protein>
    <submittedName>
        <fullName evidence="1">Uncharacterized protein</fullName>
    </submittedName>
</protein>
<organism evidence="1 2">
    <name type="scientific">Undibacterium pigrum</name>
    <dbReference type="NCBI Taxonomy" id="401470"/>
    <lineage>
        <taxon>Bacteria</taxon>
        <taxon>Pseudomonadati</taxon>
        <taxon>Pseudomonadota</taxon>
        <taxon>Betaproteobacteria</taxon>
        <taxon>Burkholderiales</taxon>
        <taxon>Oxalobacteraceae</taxon>
        <taxon>Undibacterium</taxon>
    </lineage>
</organism>